<feature type="chain" id="PRO_5034140131" description="Peptidyl-prolyl cis-trans isomerase" evidence="4">
    <location>
        <begin position="18"/>
        <end position="202"/>
    </location>
</feature>
<dbReference type="EMBL" id="CAADHB010000048">
    <property type="protein sequence ID" value="VFK79406.1"/>
    <property type="molecule type" value="Genomic_DNA"/>
</dbReference>
<evidence type="ECO:0000313" key="7">
    <source>
        <dbReference type="EMBL" id="VFK46451.1"/>
    </source>
</evidence>
<dbReference type="SUPFAM" id="SSF50891">
    <property type="entry name" value="Cyclophilin-like"/>
    <property type="match status" value="1"/>
</dbReference>
<gene>
    <name evidence="8" type="ORF">BECKSD772D_GA0070982_104810</name>
    <name evidence="7" type="ORF">BECKSD772E_GA0070983_107310</name>
    <name evidence="6" type="ORF">BECKSD772F_GA0070984_107110</name>
</gene>
<dbReference type="CDD" id="cd01920">
    <property type="entry name" value="cyclophilin_EcCYP_like"/>
    <property type="match status" value="1"/>
</dbReference>
<evidence type="ECO:0000256" key="2">
    <source>
        <dbReference type="ARBA" id="ARBA00023110"/>
    </source>
</evidence>
<keyword evidence="4" id="KW-0732">Signal</keyword>
<dbReference type="PROSITE" id="PS00170">
    <property type="entry name" value="CSA_PPIASE_1"/>
    <property type="match status" value="1"/>
</dbReference>
<evidence type="ECO:0000259" key="5">
    <source>
        <dbReference type="PROSITE" id="PS50072"/>
    </source>
</evidence>
<name>A0A450YXY1_9GAMM</name>
<proteinExistence type="inferred from homology"/>
<dbReference type="InterPro" id="IPR002130">
    <property type="entry name" value="Cyclophilin-type_PPIase_dom"/>
</dbReference>
<protein>
    <recommendedName>
        <fullName evidence="4">Peptidyl-prolyl cis-trans isomerase</fullName>
        <shortName evidence="4">PPIase</shortName>
        <ecNumber evidence="4">5.2.1.8</ecNumber>
    </recommendedName>
</protein>
<dbReference type="InterPro" id="IPR044665">
    <property type="entry name" value="E_coli_cyclophilin_A-like"/>
</dbReference>
<feature type="domain" description="PPIase cyclophilin-type" evidence="5">
    <location>
        <begin position="37"/>
        <end position="191"/>
    </location>
</feature>
<feature type="signal peptide" evidence="4">
    <location>
        <begin position="1"/>
        <end position="17"/>
    </location>
</feature>
<comment type="catalytic activity">
    <reaction evidence="4">
        <text>[protein]-peptidylproline (omega=180) = [protein]-peptidylproline (omega=0)</text>
        <dbReference type="Rhea" id="RHEA:16237"/>
        <dbReference type="Rhea" id="RHEA-COMP:10747"/>
        <dbReference type="Rhea" id="RHEA-COMP:10748"/>
        <dbReference type="ChEBI" id="CHEBI:83833"/>
        <dbReference type="ChEBI" id="CHEBI:83834"/>
        <dbReference type="EC" id="5.2.1.8"/>
    </reaction>
</comment>
<sequence length="202" mass="22213">MSKIMFPFILAFTLWHAVGVAAASEQPKVVCLSTSYGDIVLALDAKKAPRTVGNFLRYARDGHYDGTIFHRVIGHFMIQGGGFTVNYVEKPTRGPIPNEADNGLGNTRGTISMARTSDPHSATSQFFINVVDNEFLDYKASTPKGWGYAVFGRVIKGMDVVDAIRRLPTKPDGPFSKDVPRKPAIITTVTQEKCMTQVTQEK</sequence>
<keyword evidence="2 4" id="KW-0697">Rotamase</keyword>
<keyword evidence="3 4" id="KW-0413">Isomerase</keyword>
<evidence type="ECO:0000256" key="1">
    <source>
        <dbReference type="ARBA" id="ARBA00007365"/>
    </source>
</evidence>
<comment type="function">
    <text evidence="4">PPIases accelerate the folding of proteins. It catalyzes the cis-trans isomerization of proline imidic peptide bonds in oligopeptides.</text>
</comment>
<organism evidence="7">
    <name type="scientific">Candidatus Kentrum sp. SD</name>
    <dbReference type="NCBI Taxonomy" id="2126332"/>
    <lineage>
        <taxon>Bacteria</taxon>
        <taxon>Pseudomonadati</taxon>
        <taxon>Pseudomonadota</taxon>
        <taxon>Gammaproteobacteria</taxon>
        <taxon>Candidatus Kentrum</taxon>
    </lineage>
</organism>
<dbReference type="EMBL" id="CAADFR010000071">
    <property type="protein sequence ID" value="VFK40775.1"/>
    <property type="molecule type" value="Genomic_DNA"/>
</dbReference>
<dbReference type="Gene3D" id="2.40.100.10">
    <property type="entry name" value="Cyclophilin-like"/>
    <property type="match status" value="1"/>
</dbReference>
<reference evidence="7" key="1">
    <citation type="submission" date="2019-02" db="EMBL/GenBank/DDBJ databases">
        <authorList>
            <person name="Gruber-Vodicka R. H."/>
            <person name="Seah K. B. B."/>
        </authorList>
    </citation>
    <scope>NUCLEOTIDE SEQUENCE</scope>
    <source>
        <strain evidence="8">BECK_S127</strain>
        <strain evidence="7">BECK_S1320</strain>
        <strain evidence="6">BECK_S1321</strain>
    </source>
</reference>
<evidence type="ECO:0000256" key="3">
    <source>
        <dbReference type="ARBA" id="ARBA00023235"/>
    </source>
</evidence>
<dbReference type="GO" id="GO:0003755">
    <property type="term" value="F:peptidyl-prolyl cis-trans isomerase activity"/>
    <property type="evidence" value="ECO:0007669"/>
    <property type="project" value="UniProtKB-UniRule"/>
</dbReference>
<dbReference type="AlphaFoldDB" id="A0A450YXY1"/>
<dbReference type="Pfam" id="PF00160">
    <property type="entry name" value="Pro_isomerase"/>
    <property type="match status" value="1"/>
</dbReference>
<dbReference type="PROSITE" id="PS50072">
    <property type="entry name" value="CSA_PPIASE_2"/>
    <property type="match status" value="1"/>
</dbReference>
<dbReference type="GO" id="GO:0006457">
    <property type="term" value="P:protein folding"/>
    <property type="evidence" value="ECO:0007669"/>
    <property type="project" value="InterPro"/>
</dbReference>
<dbReference type="EC" id="5.2.1.8" evidence="4"/>
<accession>A0A450YXY1</accession>
<dbReference type="InterPro" id="IPR020892">
    <property type="entry name" value="Cyclophilin-type_PPIase_CS"/>
</dbReference>
<dbReference type="PRINTS" id="PR00153">
    <property type="entry name" value="CSAPPISMRASE"/>
</dbReference>
<evidence type="ECO:0000256" key="4">
    <source>
        <dbReference type="RuleBase" id="RU363019"/>
    </source>
</evidence>
<dbReference type="InterPro" id="IPR029000">
    <property type="entry name" value="Cyclophilin-like_dom_sf"/>
</dbReference>
<evidence type="ECO:0000313" key="6">
    <source>
        <dbReference type="EMBL" id="VFK40775.1"/>
    </source>
</evidence>
<comment type="similarity">
    <text evidence="1 4">Belongs to the cyclophilin-type PPIase family.</text>
</comment>
<dbReference type="EMBL" id="CAADFU010000073">
    <property type="protein sequence ID" value="VFK46451.1"/>
    <property type="molecule type" value="Genomic_DNA"/>
</dbReference>
<dbReference type="PANTHER" id="PTHR43246">
    <property type="entry name" value="PEPTIDYL-PROLYL CIS-TRANS ISOMERASE CYP38, CHLOROPLASTIC"/>
    <property type="match status" value="1"/>
</dbReference>
<evidence type="ECO:0000313" key="8">
    <source>
        <dbReference type="EMBL" id="VFK79406.1"/>
    </source>
</evidence>